<protein>
    <submittedName>
        <fullName evidence="2">Uncharacterized protein</fullName>
    </submittedName>
</protein>
<dbReference type="EMBL" id="DTBD01000039">
    <property type="protein sequence ID" value="HGQ64508.1"/>
    <property type="molecule type" value="Genomic_DNA"/>
</dbReference>
<evidence type="ECO:0000313" key="2">
    <source>
        <dbReference type="EMBL" id="HGQ64508.1"/>
    </source>
</evidence>
<sequence length="107" mass="12282">MKVYRNSDIVKVVAFIPPCHRHLRLVLITKEQVIVLHEATVAAIVRAYIDITTHPTRRAVEYGQVKLERNLKKPGYADHQLIETGKTDIEIINEWSKTLGFEECSSK</sequence>
<dbReference type="EMBL" id="DTCK01000010">
    <property type="protein sequence ID" value="HGQ35392.1"/>
    <property type="molecule type" value="Genomic_DNA"/>
</dbReference>
<proteinExistence type="predicted"/>
<comment type="caution">
    <text evidence="2">The sequence shown here is derived from an EMBL/GenBank/DDBJ whole genome shotgun (WGS) entry which is preliminary data.</text>
</comment>
<organism evidence="2">
    <name type="scientific">Ignisphaera aggregans</name>
    <dbReference type="NCBI Taxonomy" id="334771"/>
    <lineage>
        <taxon>Archaea</taxon>
        <taxon>Thermoproteota</taxon>
        <taxon>Thermoprotei</taxon>
        <taxon>Desulfurococcales</taxon>
        <taxon>Desulfurococcaceae</taxon>
        <taxon>Ignisphaera</taxon>
    </lineage>
</organism>
<accession>A0A7C4NMW0</accession>
<gene>
    <name evidence="2" type="ORF">ENU08_04615</name>
    <name evidence="1" type="ORF">ENU41_01765</name>
</gene>
<reference evidence="2" key="1">
    <citation type="journal article" date="2020" name="mSystems">
        <title>Genome- and Community-Level Interaction Insights into Carbon Utilization and Element Cycling Functions of Hydrothermarchaeota in Hydrothermal Sediment.</title>
        <authorList>
            <person name="Zhou Z."/>
            <person name="Liu Y."/>
            <person name="Xu W."/>
            <person name="Pan J."/>
            <person name="Luo Z.H."/>
            <person name="Li M."/>
        </authorList>
    </citation>
    <scope>NUCLEOTIDE SEQUENCE [LARGE SCALE GENOMIC DNA]</scope>
    <source>
        <strain evidence="2">SpSt-637</strain>
        <strain evidence="1">SpSt-667</strain>
    </source>
</reference>
<evidence type="ECO:0000313" key="1">
    <source>
        <dbReference type="EMBL" id="HGQ35392.1"/>
    </source>
</evidence>
<dbReference type="AlphaFoldDB" id="A0A7C4NMW0"/>
<name>A0A7C4NMW0_9CREN</name>